<evidence type="ECO:0000313" key="3">
    <source>
        <dbReference type="Proteomes" id="UP000323386"/>
    </source>
</evidence>
<feature type="region of interest" description="Disordered" evidence="1">
    <location>
        <begin position="1"/>
        <end position="164"/>
    </location>
</feature>
<dbReference type="Proteomes" id="UP000323386">
    <property type="component" value="Unassembled WGS sequence"/>
</dbReference>
<protein>
    <submittedName>
        <fullName evidence="2">Uncharacterized protein</fullName>
    </submittedName>
</protein>
<name>A0A5C3F0M0_9BASI</name>
<accession>A0A5C3F0M0</accession>
<gene>
    <name evidence="2" type="ORF">PSFLO_03540</name>
</gene>
<evidence type="ECO:0000313" key="2">
    <source>
        <dbReference type="EMBL" id="SPO38063.1"/>
    </source>
</evidence>
<dbReference type="EMBL" id="OOIP01000009">
    <property type="protein sequence ID" value="SPO38063.1"/>
    <property type="molecule type" value="Genomic_DNA"/>
</dbReference>
<sequence length="164" mass="17821">MATNSRPRYGRPHQAPTFPPQGKQAPAPSRPPAYPLTLLPRSSRSRSSDAPPPPPPPGRQHSPAPLPTQLRANYGQRGAAQRYRPPVRARASRPPSCQESSTGCRPQETLPEQQRQKQHREKPRGTPLSQARALAARRCLDVTSTRGPTRRPGGGPSTGNKQAS</sequence>
<organism evidence="2 3">
    <name type="scientific">Pseudozyma flocculosa</name>
    <dbReference type="NCBI Taxonomy" id="84751"/>
    <lineage>
        <taxon>Eukaryota</taxon>
        <taxon>Fungi</taxon>
        <taxon>Dikarya</taxon>
        <taxon>Basidiomycota</taxon>
        <taxon>Ustilaginomycotina</taxon>
        <taxon>Ustilaginomycetes</taxon>
        <taxon>Ustilaginales</taxon>
        <taxon>Ustilaginaceae</taxon>
        <taxon>Pseudozyma</taxon>
    </lineage>
</organism>
<proteinExistence type="predicted"/>
<dbReference type="AlphaFoldDB" id="A0A5C3F0M0"/>
<reference evidence="2 3" key="1">
    <citation type="submission" date="2018-03" db="EMBL/GenBank/DDBJ databases">
        <authorList>
            <person name="Guldener U."/>
        </authorList>
    </citation>
    <scope>NUCLEOTIDE SEQUENCE [LARGE SCALE GENOMIC DNA]</scope>
    <source>
        <strain evidence="2 3">DAOM196992</strain>
    </source>
</reference>
<keyword evidence="3" id="KW-1185">Reference proteome</keyword>
<evidence type="ECO:0000256" key="1">
    <source>
        <dbReference type="SAM" id="MobiDB-lite"/>
    </source>
</evidence>